<dbReference type="GO" id="GO:0004177">
    <property type="term" value="F:aminopeptidase activity"/>
    <property type="evidence" value="ECO:0007669"/>
    <property type="project" value="UniProtKB-KW"/>
</dbReference>
<reference evidence="15 16" key="1">
    <citation type="submission" date="2023-09" db="EMBL/GenBank/DDBJ databases">
        <title>Pangenome analysis of Batrachochytrium dendrobatidis and related Chytrids.</title>
        <authorList>
            <person name="Yacoub M.N."/>
            <person name="Stajich J.E."/>
            <person name="James T.Y."/>
        </authorList>
    </citation>
    <scope>NUCLEOTIDE SEQUENCE [LARGE SCALE GENOMIC DNA]</scope>
    <source>
        <strain evidence="15 16">JEL0888</strain>
    </source>
</reference>
<dbReference type="Gene3D" id="2.30.29.30">
    <property type="entry name" value="Pleckstrin-homology domain (PH domain)/Phosphotyrosine-binding domain (PTB)"/>
    <property type="match status" value="1"/>
</dbReference>
<dbReference type="SMART" id="SM01285">
    <property type="entry name" value="FACT-Spt16_Nlob"/>
    <property type="match status" value="1"/>
</dbReference>
<feature type="compositionally biased region" description="Acidic residues" evidence="11">
    <location>
        <begin position="975"/>
        <end position="986"/>
    </location>
</feature>
<organism evidence="15 16">
    <name type="scientific">Polyrhizophydium stewartii</name>
    <dbReference type="NCBI Taxonomy" id="2732419"/>
    <lineage>
        <taxon>Eukaryota</taxon>
        <taxon>Fungi</taxon>
        <taxon>Fungi incertae sedis</taxon>
        <taxon>Chytridiomycota</taxon>
        <taxon>Chytridiomycota incertae sedis</taxon>
        <taxon>Chytridiomycetes</taxon>
        <taxon>Rhizophydiales</taxon>
        <taxon>Rhizophydiales incertae sedis</taxon>
        <taxon>Polyrhizophydium</taxon>
    </lineage>
</organism>
<dbReference type="Gene3D" id="3.90.230.10">
    <property type="entry name" value="Creatinase/methionine aminopeptidase superfamily"/>
    <property type="match status" value="1"/>
</dbReference>
<dbReference type="InterPro" id="IPR036005">
    <property type="entry name" value="Creatinase/aminopeptidase-like"/>
</dbReference>
<dbReference type="InterPro" id="IPR033825">
    <property type="entry name" value="Spt16_M24"/>
</dbReference>
<name>A0ABR4N468_9FUNG</name>
<keyword evidence="2 10" id="KW-0158">Chromosome</keyword>
<sequence length="1017" mass="115047">MADIKLDQRAFHRRARQLLDGLAAGSEEYAGADALCFMVGSGEDAPVYSKSIALQTWLLGYEFPDTITAVVDGKIVFLTTTKKGAYLDALQGGSVPIEILKRTKDEAHNESLNGVLIDILAASKNGKKLGVIVKDEAAGKAVDSWKRAMAASPKRMEQVDVSPALSVLFAAKDEDELRTIRSAAKISSATMKNFFIPQMSSILDENRKVSHEKLMTQMEDTLLDETKSKKLKLPADTVHSLVDWCYPPIIQSGGKYDLRPSASSNQDLLHEGTIVCSLGVRYRSYCSNVGRTFLMNPTKDQEENYNLLVDLQSHLLTVITDGVLSSDVYQMAIKFIEEKRPKLKSSFVKNCGFVIGIEFRESQYLLAPKTSRPLKAGMTLNLAIGFQSLENPQASDSKNKVYALYLADTILVTAGRAEVLTEVEKELDAITYTFGDEDDGQNEKLAEPLPKKRGAVIDSKLRDESDRLNAEQKRRMHQKQLAHARQEDGLARYSDGKDGRQQARQSVFRKFESYRKENQLPRNVGELRILVDRRAESVLLPIFGQSVPFHISTLKNVSKSDEQDFVLLRFNFVTPGQSMGKKEGPVPYEDANATFVRSLSFRSNDIGRFTEIYREISELKKEMQKRDAERLEMADLVEQANLVEIRGRRPIRLPDVFVRPGLEGKRFPGDLEIHVNGLRYQSQLKSDQKIDILFTNIKHLFFQPCDGELIVLLHVHLRNPIMIGKKKTRDIQFYREVSDASFDETGNRRRRVNYGDEDELAQEQEERRKRQLLNREFQQFSEKIGETSKSKLEVDVPFRDLAFPGVPFRQLVLLQPTTECLVHLSDTPFLVITLADIEIAHLERVQFGLKNFDLVFVFKDFHRPVVHINTIPVNQLENVKEWLDSADIPFSEGPVNLSWPQIMKTINDDPKAFFEEAGGWSFLQAEGSDQESSEESASEFEMSGSEFDESESDSDDSDMDSDASGSDFSESGSGSEEEESGEDWDELERQAEQHDRKRREREDNGDRRPAKKGKGGR</sequence>
<keyword evidence="4 10" id="KW-0227">DNA damage</keyword>
<dbReference type="InterPro" id="IPR011993">
    <property type="entry name" value="PH-like_dom_sf"/>
</dbReference>
<keyword evidence="5 10" id="KW-0805">Transcription regulation</keyword>
<feature type="compositionally biased region" description="Basic and acidic residues" evidence="11">
    <location>
        <begin position="484"/>
        <end position="501"/>
    </location>
</feature>
<feature type="compositionally biased region" description="Acidic residues" evidence="11">
    <location>
        <begin position="928"/>
        <end position="938"/>
    </location>
</feature>
<keyword evidence="15" id="KW-0378">Hydrolase</keyword>
<comment type="function">
    <text evidence="10">Component of the FACT complex, a general chromatin factor that acts to reorganize nucleosomes. The FACT complex is involved in multiple processes that require DNA as a template such as mRNA elongation, DNA replication and DNA repair. During transcription elongation the FACT complex acts as a histone chaperone that both destabilizes and restores nucleosomal structure. It facilitates the passage of RNA polymerase II and transcription by promoting the dissociation of one histone H2A-H2B dimer from the nucleosome, then subsequently promotes the reestablishment of the nucleosome following the passage of RNA polymerase II.</text>
</comment>
<evidence type="ECO:0000259" key="13">
    <source>
        <dbReference type="SMART" id="SM01286"/>
    </source>
</evidence>
<dbReference type="InterPro" id="IPR056595">
    <property type="entry name" value="Fact-SPT16_PH"/>
</dbReference>
<keyword evidence="16" id="KW-1185">Reference proteome</keyword>
<dbReference type="EMBL" id="JADGIZ020000034">
    <property type="protein sequence ID" value="KAL2914305.1"/>
    <property type="molecule type" value="Genomic_DNA"/>
</dbReference>
<evidence type="ECO:0000256" key="4">
    <source>
        <dbReference type="ARBA" id="ARBA00022763"/>
    </source>
</evidence>
<dbReference type="PANTHER" id="PTHR13980">
    <property type="entry name" value="CDC68 RELATED"/>
    <property type="match status" value="1"/>
</dbReference>
<dbReference type="Pfam" id="PF14826">
    <property type="entry name" value="FACT-Spt16_Nlob"/>
    <property type="match status" value="1"/>
</dbReference>
<comment type="subunit">
    <text evidence="10">Component of the FACT complex.</text>
</comment>
<comment type="similarity">
    <text evidence="1 10">Belongs to the peptidase M24 family. SPT16 subfamily.</text>
</comment>
<dbReference type="InterPro" id="IPR029148">
    <property type="entry name" value="FACT-SPT16_Nlobe"/>
</dbReference>
<evidence type="ECO:0000256" key="9">
    <source>
        <dbReference type="ARBA" id="ARBA00023242"/>
    </source>
</evidence>
<dbReference type="CDD" id="cd01091">
    <property type="entry name" value="CDC68-like"/>
    <property type="match status" value="1"/>
</dbReference>
<feature type="domain" description="FACT complex subunit SPT16 middle" evidence="13">
    <location>
        <begin position="529"/>
        <end position="680"/>
    </location>
</feature>
<dbReference type="InterPro" id="IPR048969">
    <property type="entry name" value="FACT_SPT16_C"/>
</dbReference>
<evidence type="ECO:0000256" key="5">
    <source>
        <dbReference type="ARBA" id="ARBA00023015"/>
    </source>
</evidence>
<feature type="compositionally biased region" description="Basic and acidic residues" evidence="11">
    <location>
        <begin position="987"/>
        <end position="1008"/>
    </location>
</feature>
<keyword evidence="3 10" id="KW-0235">DNA replication</keyword>
<dbReference type="Gene3D" id="2.30.29.150">
    <property type="match status" value="1"/>
</dbReference>
<keyword evidence="15" id="KW-0645">Protease</keyword>
<feature type="domain" description="FACT complex subunit SPT16 N-terminal lobe" evidence="12">
    <location>
        <begin position="6"/>
        <end position="165"/>
    </location>
</feature>
<evidence type="ECO:0000256" key="11">
    <source>
        <dbReference type="SAM" id="MobiDB-lite"/>
    </source>
</evidence>
<evidence type="ECO:0000259" key="12">
    <source>
        <dbReference type="SMART" id="SM01285"/>
    </source>
</evidence>
<keyword evidence="6" id="KW-0175">Coiled coil</keyword>
<dbReference type="Pfam" id="PF00557">
    <property type="entry name" value="Peptidase_M24"/>
    <property type="match status" value="1"/>
</dbReference>
<evidence type="ECO:0000256" key="7">
    <source>
        <dbReference type="ARBA" id="ARBA00023163"/>
    </source>
</evidence>
<dbReference type="Gene3D" id="2.30.29.210">
    <property type="entry name" value="FACT complex subunit Spt16p/Cdc68p"/>
    <property type="match status" value="1"/>
</dbReference>
<comment type="caution">
    <text evidence="15">The sequence shown here is derived from an EMBL/GenBank/DDBJ whole genome shotgun (WGS) entry which is preliminary data.</text>
</comment>
<evidence type="ECO:0000256" key="10">
    <source>
        <dbReference type="RuleBase" id="RU367052"/>
    </source>
</evidence>
<dbReference type="SMART" id="SM01287">
    <property type="entry name" value="Rtt106"/>
    <property type="match status" value="1"/>
</dbReference>
<feature type="region of interest" description="Disordered" evidence="11">
    <location>
        <begin position="925"/>
        <end position="1017"/>
    </location>
</feature>
<feature type="domain" description="Histone chaperone RTT106/FACT complex subunit SPT16-like middle" evidence="14">
    <location>
        <begin position="803"/>
        <end position="893"/>
    </location>
</feature>
<keyword evidence="9 10" id="KW-0539">Nucleus</keyword>
<dbReference type="InterPro" id="IPR029149">
    <property type="entry name" value="Creatin/AminoP/Spt16_N"/>
</dbReference>
<evidence type="ECO:0000256" key="3">
    <source>
        <dbReference type="ARBA" id="ARBA00022705"/>
    </source>
</evidence>
<gene>
    <name evidence="15" type="primary">SPT16</name>
    <name evidence="15" type="ORF">HK105_206077</name>
</gene>
<evidence type="ECO:0000256" key="1">
    <source>
        <dbReference type="ARBA" id="ARBA00010779"/>
    </source>
</evidence>
<keyword evidence="7 10" id="KW-0804">Transcription</keyword>
<evidence type="ECO:0000256" key="8">
    <source>
        <dbReference type="ARBA" id="ARBA00023204"/>
    </source>
</evidence>
<dbReference type="InterPro" id="IPR040258">
    <property type="entry name" value="Spt16"/>
</dbReference>
<dbReference type="InterPro" id="IPR000994">
    <property type="entry name" value="Pept_M24"/>
</dbReference>
<keyword evidence="8 10" id="KW-0234">DNA repair</keyword>
<dbReference type="Pfam" id="PF21091">
    <property type="entry name" value="SPT16_C"/>
    <property type="match status" value="1"/>
</dbReference>
<feature type="compositionally biased region" description="Low complexity" evidence="11">
    <location>
        <begin position="962"/>
        <end position="974"/>
    </location>
</feature>
<dbReference type="PANTHER" id="PTHR13980:SF15">
    <property type="entry name" value="FACT COMPLEX SUBUNIT SPT16"/>
    <property type="match status" value="1"/>
</dbReference>
<evidence type="ECO:0000259" key="14">
    <source>
        <dbReference type="SMART" id="SM01287"/>
    </source>
</evidence>
<evidence type="ECO:0000313" key="16">
    <source>
        <dbReference type="Proteomes" id="UP001527925"/>
    </source>
</evidence>
<dbReference type="Gene3D" id="3.40.350.10">
    <property type="entry name" value="Creatinase/prolidase N-terminal domain"/>
    <property type="match status" value="1"/>
</dbReference>
<feature type="region of interest" description="Disordered" evidence="11">
    <location>
        <begin position="477"/>
        <end position="502"/>
    </location>
</feature>
<dbReference type="InterPro" id="IPR013953">
    <property type="entry name" value="FACT_SPT16_M"/>
</dbReference>
<feature type="compositionally biased region" description="Acidic residues" evidence="11">
    <location>
        <begin position="946"/>
        <end position="961"/>
    </location>
</feature>
<dbReference type="Pfam" id="PF24824">
    <property type="entry name" value="PH_SPT16"/>
    <property type="match status" value="1"/>
</dbReference>
<comment type="subcellular location">
    <subcellularLocation>
        <location evidence="10">Nucleus</location>
    </subcellularLocation>
    <subcellularLocation>
        <location evidence="10">Chromosome</location>
    </subcellularLocation>
</comment>
<dbReference type="InterPro" id="IPR013719">
    <property type="entry name" value="RTT106/SPT16-like_middle_dom"/>
</dbReference>
<evidence type="ECO:0000256" key="2">
    <source>
        <dbReference type="ARBA" id="ARBA00022454"/>
    </source>
</evidence>
<dbReference type="Pfam" id="PF08644">
    <property type="entry name" value="SPT16"/>
    <property type="match status" value="1"/>
</dbReference>
<dbReference type="Pfam" id="PF08512">
    <property type="entry name" value="Rttp106-like_middle"/>
    <property type="match status" value="1"/>
</dbReference>
<evidence type="ECO:0000313" key="15">
    <source>
        <dbReference type="EMBL" id="KAL2914305.1"/>
    </source>
</evidence>
<dbReference type="Proteomes" id="UP001527925">
    <property type="component" value="Unassembled WGS sequence"/>
</dbReference>
<evidence type="ECO:0000256" key="6">
    <source>
        <dbReference type="ARBA" id="ARBA00023054"/>
    </source>
</evidence>
<dbReference type="SMART" id="SM01286">
    <property type="entry name" value="SPT16"/>
    <property type="match status" value="1"/>
</dbReference>
<protein>
    <recommendedName>
        <fullName evidence="10">FACT complex subunit</fullName>
    </recommendedName>
</protein>
<accession>A0ABR4N468</accession>
<keyword evidence="15" id="KW-0031">Aminopeptidase</keyword>
<proteinExistence type="inferred from homology"/>
<dbReference type="SUPFAM" id="SSF55920">
    <property type="entry name" value="Creatinase/aminopeptidase"/>
    <property type="match status" value="1"/>
</dbReference>